<dbReference type="Proteomes" id="UP000030752">
    <property type="component" value="Unassembled WGS sequence"/>
</dbReference>
<dbReference type="SMART" id="SM00855">
    <property type="entry name" value="PGAM"/>
    <property type="match status" value="1"/>
</dbReference>
<dbReference type="CDD" id="cd07067">
    <property type="entry name" value="HP_PGM_like"/>
    <property type="match status" value="1"/>
</dbReference>
<dbReference type="GO" id="GO:0045820">
    <property type="term" value="P:negative regulation of glycolytic process"/>
    <property type="evidence" value="ECO:0007669"/>
    <property type="project" value="TreeGrafter"/>
</dbReference>
<dbReference type="PANTHER" id="PTHR46517:SF1">
    <property type="entry name" value="FRUCTOSE-2,6-BISPHOSPHATASE TIGAR"/>
    <property type="match status" value="1"/>
</dbReference>
<dbReference type="InterPro" id="IPR001345">
    <property type="entry name" value="PG/BPGM_mutase_AS"/>
</dbReference>
<evidence type="ECO:0000256" key="1">
    <source>
        <dbReference type="ARBA" id="ARBA00022801"/>
    </source>
</evidence>
<gene>
    <name evidence="3" type="ORF">HMPREF1541_02880</name>
</gene>
<accession>W2S4U7</accession>
<dbReference type="PANTHER" id="PTHR46517">
    <property type="entry name" value="FRUCTOSE-2,6-BISPHOSPHATASE TIGAR"/>
    <property type="match status" value="1"/>
</dbReference>
<dbReference type="SUPFAM" id="SSF53254">
    <property type="entry name" value="Phosphoglycerate mutase-like"/>
    <property type="match status" value="1"/>
</dbReference>
<dbReference type="HOGENOM" id="CLU_033323_0_0_1"/>
<dbReference type="GeneID" id="19970219"/>
<feature type="binding site" evidence="2">
    <location>
        <begin position="7"/>
        <end position="14"/>
    </location>
    <ligand>
        <name>substrate</name>
    </ligand>
</feature>
<name>W2S4U7_CYPE1</name>
<dbReference type="Pfam" id="PF00300">
    <property type="entry name" value="His_Phos_1"/>
    <property type="match status" value="1"/>
</dbReference>
<reference evidence="3 4" key="1">
    <citation type="submission" date="2013-03" db="EMBL/GenBank/DDBJ databases">
        <title>The Genome Sequence of Phialophora europaea CBS 101466.</title>
        <authorList>
            <consortium name="The Broad Institute Genomics Platform"/>
            <person name="Cuomo C."/>
            <person name="de Hoog S."/>
            <person name="Gorbushina A."/>
            <person name="Walker B."/>
            <person name="Young S.K."/>
            <person name="Zeng Q."/>
            <person name="Gargeya S."/>
            <person name="Fitzgerald M."/>
            <person name="Haas B."/>
            <person name="Abouelleil A."/>
            <person name="Allen A.W."/>
            <person name="Alvarado L."/>
            <person name="Arachchi H.M."/>
            <person name="Berlin A.M."/>
            <person name="Chapman S.B."/>
            <person name="Gainer-Dewar J."/>
            <person name="Goldberg J."/>
            <person name="Griggs A."/>
            <person name="Gujja S."/>
            <person name="Hansen M."/>
            <person name="Howarth C."/>
            <person name="Imamovic A."/>
            <person name="Ireland A."/>
            <person name="Larimer J."/>
            <person name="McCowan C."/>
            <person name="Murphy C."/>
            <person name="Pearson M."/>
            <person name="Poon T.W."/>
            <person name="Priest M."/>
            <person name="Roberts A."/>
            <person name="Saif S."/>
            <person name="Shea T."/>
            <person name="Sisk P."/>
            <person name="Sykes S."/>
            <person name="Wortman J."/>
            <person name="Nusbaum C."/>
            <person name="Birren B."/>
        </authorList>
    </citation>
    <scope>NUCLEOTIDE SEQUENCE [LARGE SCALE GENOMIC DNA]</scope>
    <source>
        <strain evidence="3 4">CBS 101466</strain>
    </source>
</reference>
<dbReference type="EMBL" id="KB822718">
    <property type="protein sequence ID" value="ETN43721.1"/>
    <property type="molecule type" value="Genomic_DNA"/>
</dbReference>
<organism evidence="3 4">
    <name type="scientific">Cyphellophora europaea (strain CBS 101466)</name>
    <name type="common">Phialophora europaea</name>
    <dbReference type="NCBI Taxonomy" id="1220924"/>
    <lineage>
        <taxon>Eukaryota</taxon>
        <taxon>Fungi</taxon>
        <taxon>Dikarya</taxon>
        <taxon>Ascomycota</taxon>
        <taxon>Pezizomycotina</taxon>
        <taxon>Eurotiomycetes</taxon>
        <taxon>Chaetothyriomycetidae</taxon>
        <taxon>Chaetothyriales</taxon>
        <taxon>Cyphellophoraceae</taxon>
        <taxon>Cyphellophora</taxon>
    </lineage>
</organism>
<dbReference type="GO" id="GO:0004331">
    <property type="term" value="F:fructose-2,6-bisphosphate 2-phosphatase activity"/>
    <property type="evidence" value="ECO:0007669"/>
    <property type="project" value="TreeGrafter"/>
</dbReference>
<proteinExistence type="predicted"/>
<evidence type="ECO:0000313" key="3">
    <source>
        <dbReference type="EMBL" id="ETN43721.1"/>
    </source>
</evidence>
<dbReference type="AlphaFoldDB" id="W2S4U7"/>
<dbReference type="FunCoup" id="W2S4U7">
    <property type="interactions" value="152"/>
</dbReference>
<keyword evidence="1" id="KW-0378">Hydrolase</keyword>
<dbReference type="InParanoid" id="W2S4U7"/>
<evidence type="ECO:0000313" key="4">
    <source>
        <dbReference type="Proteomes" id="UP000030752"/>
    </source>
</evidence>
<dbReference type="Gene3D" id="3.40.50.1240">
    <property type="entry name" value="Phosphoglycerate mutase-like"/>
    <property type="match status" value="1"/>
</dbReference>
<dbReference type="OrthoDB" id="354304at2759"/>
<dbReference type="STRING" id="1220924.W2S4U7"/>
<feature type="binding site" evidence="2">
    <location>
        <position position="60"/>
    </location>
    <ligand>
        <name>substrate</name>
    </ligand>
</feature>
<dbReference type="RefSeq" id="XP_008715457.1">
    <property type="nucleotide sequence ID" value="XM_008717235.1"/>
</dbReference>
<dbReference type="InterPro" id="IPR013078">
    <property type="entry name" value="His_Pase_superF_clade-1"/>
</dbReference>
<dbReference type="InterPro" id="IPR029033">
    <property type="entry name" value="His_PPase_superfam"/>
</dbReference>
<dbReference type="GO" id="GO:0043456">
    <property type="term" value="P:regulation of pentose-phosphate shunt"/>
    <property type="evidence" value="ECO:0007669"/>
    <property type="project" value="TreeGrafter"/>
</dbReference>
<keyword evidence="4" id="KW-1185">Reference proteome</keyword>
<dbReference type="PROSITE" id="PS00175">
    <property type="entry name" value="PG_MUTASE"/>
    <property type="match status" value="1"/>
</dbReference>
<dbReference type="InterPro" id="IPR051695">
    <property type="entry name" value="Phosphoglycerate_Mutase"/>
</dbReference>
<evidence type="ECO:0008006" key="5">
    <source>
        <dbReference type="Google" id="ProtNLM"/>
    </source>
</evidence>
<sequence>MHLLLIRHGETEHNVAGLLAGATDSKLTNHGILQAQRLGKFIASTRKLQLTQIFSSDLQRAWMTAAEVCKSQLAEHGPNSALDEVIKLPLLREQDFGSLELVPWASKRADDAFTTKVPSATDPDFKPKETAEQMQVRADQFLTDFLHPVLALGSNEQVAIVSHGLFLSSLWRALLRRFPSHNITIGPDVGPLGPSRPLEYIGSWSNTGYLELAIHDRCQQDGDEHSQLHPSSPATFTGFGLNVLAINRKDHLENLKRTRGVGSAAYDARQQQIDGFFKRPTT</sequence>
<dbReference type="VEuPathDB" id="FungiDB:HMPREF1541_02880"/>
<dbReference type="GO" id="GO:0005829">
    <property type="term" value="C:cytosol"/>
    <property type="evidence" value="ECO:0007669"/>
    <property type="project" value="TreeGrafter"/>
</dbReference>
<evidence type="ECO:0000256" key="2">
    <source>
        <dbReference type="PIRSR" id="PIRSR613078-2"/>
    </source>
</evidence>
<dbReference type="eggNOG" id="KOG0235">
    <property type="taxonomic scope" value="Eukaryota"/>
</dbReference>
<protein>
    <recommendedName>
        <fullName evidence="5">Phosphoglycerate mutase</fullName>
    </recommendedName>
</protein>